<feature type="transmembrane region" description="Helical" evidence="9">
    <location>
        <begin position="36"/>
        <end position="55"/>
    </location>
</feature>
<evidence type="ECO:0000256" key="6">
    <source>
        <dbReference type="ARBA" id="ARBA00023136"/>
    </source>
</evidence>
<dbReference type="AlphaFoldDB" id="A0AAW0ZPY8"/>
<reference evidence="10 11" key="1">
    <citation type="submission" date="2024-05" db="EMBL/GenBank/DDBJ databases">
        <title>The nuclear and mitochondrial genome assemblies of Tetragonisca angustula (Apidae: Meliponini), a tiny yet remarkable pollinator in the Neotropics.</title>
        <authorList>
            <person name="Ferrari R."/>
            <person name="Ricardo P.C."/>
            <person name="Dias F.C."/>
            <person name="Araujo N.S."/>
            <person name="Soares D.O."/>
            <person name="Zhou Q.-S."/>
            <person name="Zhu C.-D."/>
            <person name="Coutinho L."/>
            <person name="Airas M.C."/>
            <person name="Batista T.M."/>
        </authorList>
    </citation>
    <scope>NUCLEOTIDE SEQUENCE [LARGE SCALE GENOMIC DNA]</scope>
    <source>
        <strain evidence="10">ASF017062</strain>
        <tissue evidence="10">Abdomen</tissue>
    </source>
</reference>
<keyword evidence="5 9" id="KW-1133">Transmembrane helix</keyword>
<keyword evidence="11" id="KW-1185">Reference proteome</keyword>
<dbReference type="EMBL" id="JAWNGG020000145">
    <property type="protein sequence ID" value="KAK9299657.1"/>
    <property type="molecule type" value="Genomic_DNA"/>
</dbReference>
<evidence type="ECO:0000313" key="11">
    <source>
        <dbReference type="Proteomes" id="UP001432146"/>
    </source>
</evidence>
<feature type="transmembrane region" description="Helical" evidence="9">
    <location>
        <begin position="67"/>
        <end position="89"/>
    </location>
</feature>
<dbReference type="Proteomes" id="UP001432146">
    <property type="component" value="Unassembled WGS sequence"/>
</dbReference>
<evidence type="ECO:0000256" key="3">
    <source>
        <dbReference type="ARBA" id="ARBA00022692"/>
    </source>
</evidence>
<evidence type="ECO:0000256" key="5">
    <source>
        <dbReference type="ARBA" id="ARBA00022989"/>
    </source>
</evidence>
<comment type="caution">
    <text evidence="10">The sequence shown here is derived from an EMBL/GenBank/DDBJ whole genome shotgun (WGS) entry which is preliminary data.</text>
</comment>
<evidence type="ECO:0000256" key="7">
    <source>
        <dbReference type="ARBA" id="ARBA00023170"/>
    </source>
</evidence>
<evidence type="ECO:0000313" key="10">
    <source>
        <dbReference type="EMBL" id="KAK9299657.1"/>
    </source>
</evidence>
<protein>
    <submittedName>
        <fullName evidence="10">Uncharacterized protein</fullName>
    </submittedName>
</protein>
<dbReference type="GO" id="GO:0005549">
    <property type="term" value="F:odorant binding"/>
    <property type="evidence" value="ECO:0007669"/>
    <property type="project" value="InterPro"/>
</dbReference>
<evidence type="ECO:0000256" key="8">
    <source>
        <dbReference type="ARBA" id="ARBA00023224"/>
    </source>
</evidence>
<proteinExistence type="predicted"/>
<keyword evidence="3 9" id="KW-0812">Transmembrane</keyword>
<dbReference type="Pfam" id="PF02949">
    <property type="entry name" value="7tm_6"/>
    <property type="match status" value="1"/>
</dbReference>
<keyword evidence="7" id="KW-0675">Receptor</keyword>
<keyword evidence="8" id="KW-0807">Transducer</keyword>
<evidence type="ECO:0000256" key="2">
    <source>
        <dbReference type="ARBA" id="ARBA00022606"/>
    </source>
</evidence>
<evidence type="ECO:0000256" key="4">
    <source>
        <dbReference type="ARBA" id="ARBA00022725"/>
    </source>
</evidence>
<sequence>MDYTEKYYTSLKECIRQHQSLIKFCDKLQNVNTLPILAHIVVFSLLMCIDVYEIFPVHVPATTRITFVFTVIGSFKHIVFFTYSCHGLIEESTKVCFATYSG</sequence>
<gene>
    <name evidence="10" type="ORF">QLX08_007365</name>
</gene>
<dbReference type="GO" id="GO:0016020">
    <property type="term" value="C:membrane"/>
    <property type="evidence" value="ECO:0007669"/>
    <property type="project" value="UniProtKB-SubCell"/>
</dbReference>
<keyword evidence="6 9" id="KW-0472">Membrane</keyword>
<comment type="subcellular location">
    <subcellularLocation>
        <location evidence="1">Membrane</location>
        <topology evidence="1">Multi-pass membrane protein</topology>
    </subcellularLocation>
</comment>
<keyword evidence="4" id="KW-0552">Olfaction</keyword>
<name>A0AAW0ZPY8_9HYME</name>
<dbReference type="InterPro" id="IPR004117">
    <property type="entry name" value="7tm6_olfct_rcpt"/>
</dbReference>
<dbReference type="GO" id="GO:0007165">
    <property type="term" value="P:signal transduction"/>
    <property type="evidence" value="ECO:0007669"/>
    <property type="project" value="UniProtKB-KW"/>
</dbReference>
<dbReference type="GO" id="GO:0004984">
    <property type="term" value="F:olfactory receptor activity"/>
    <property type="evidence" value="ECO:0007669"/>
    <property type="project" value="InterPro"/>
</dbReference>
<evidence type="ECO:0000256" key="9">
    <source>
        <dbReference type="SAM" id="Phobius"/>
    </source>
</evidence>
<evidence type="ECO:0000256" key="1">
    <source>
        <dbReference type="ARBA" id="ARBA00004141"/>
    </source>
</evidence>
<accession>A0AAW0ZPY8</accession>
<organism evidence="10 11">
    <name type="scientific">Tetragonisca angustula</name>
    <dbReference type="NCBI Taxonomy" id="166442"/>
    <lineage>
        <taxon>Eukaryota</taxon>
        <taxon>Metazoa</taxon>
        <taxon>Ecdysozoa</taxon>
        <taxon>Arthropoda</taxon>
        <taxon>Hexapoda</taxon>
        <taxon>Insecta</taxon>
        <taxon>Pterygota</taxon>
        <taxon>Neoptera</taxon>
        <taxon>Endopterygota</taxon>
        <taxon>Hymenoptera</taxon>
        <taxon>Apocrita</taxon>
        <taxon>Aculeata</taxon>
        <taxon>Apoidea</taxon>
        <taxon>Anthophila</taxon>
        <taxon>Apidae</taxon>
        <taxon>Tetragonisca</taxon>
    </lineage>
</organism>
<keyword evidence="2" id="KW-0716">Sensory transduction</keyword>